<protein>
    <recommendedName>
        <fullName evidence="4">Rad50/SbcC-type AAA domain-containing protein</fullName>
    </recommendedName>
</protein>
<feature type="coiled-coil region" evidence="1">
    <location>
        <begin position="157"/>
        <end position="219"/>
    </location>
</feature>
<evidence type="ECO:0000313" key="2">
    <source>
        <dbReference type="EMBL" id="KAA0679928.1"/>
    </source>
</evidence>
<accession>A0A6L3AU27</accession>
<organism evidence="2 3">
    <name type="scientific">Azospirillum brasilense</name>
    <dbReference type="NCBI Taxonomy" id="192"/>
    <lineage>
        <taxon>Bacteria</taxon>
        <taxon>Pseudomonadati</taxon>
        <taxon>Pseudomonadota</taxon>
        <taxon>Alphaproteobacteria</taxon>
        <taxon>Rhodospirillales</taxon>
        <taxon>Azospirillaceae</taxon>
        <taxon>Azospirillum</taxon>
    </lineage>
</organism>
<dbReference type="AlphaFoldDB" id="A0A6L3AU27"/>
<proteinExistence type="predicted"/>
<sequence>MLADFIGISLPEVQTYDGGRSQLYLECIFPLMLVEQKKGWSGIQAAMPLQFQIKDVRKRAIEFVLALDSYDLAQRRLQIEKEKSDLRREWGIIINHLRDKAKIIGCKFSDLPADPVPAWPPEIYPSLWFIETEGDVPLQKKLHALRSELLVLENSKIPSVQEDADRLNAQLREKSDDLAALNLAISEMELSFSSDRADRSRLEAQIANLNEDIAHHNDLIRLRRMGSTEKLTISSGHCPTCHQEIQDVLLPQDEDYNALSIEESLSFLKGQRGTFQAMQKELVASISDKVARLDKYRAKAAAIRSEIRTIKSALITDARLPSEAALERRVWLRSEIARLSSTSDEISVMLDSMEDVTARWADVLTKEMKLPTGLISPSDSRKLMALKDSVCEQLVKYGLKSFDPAEFDISPDSYLPIYGNFDLSFDMSASDLIRLIWAYLLGLLEVARTFPNNHTGFVFFDEPQQQNVKDLSFSALLQRAYLAKKFNQQVVVSISKLPLDFITIIPETERHLIDINDKWMLIPE</sequence>
<evidence type="ECO:0000256" key="1">
    <source>
        <dbReference type="SAM" id="Coils"/>
    </source>
</evidence>
<evidence type="ECO:0008006" key="4">
    <source>
        <dbReference type="Google" id="ProtNLM"/>
    </source>
</evidence>
<dbReference type="Proteomes" id="UP000476837">
    <property type="component" value="Unassembled WGS sequence"/>
</dbReference>
<name>A0A6L3AU27_AZOBR</name>
<keyword evidence="1" id="KW-0175">Coiled coil</keyword>
<reference evidence="2 3" key="1">
    <citation type="submission" date="2018-07" db="EMBL/GenBank/DDBJ databases">
        <title>Genome sequence of Roseomonas fauriae ATCC 49958.</title>
        <authorList>
            <person name="Sant'Anna F.H."/>
            <person name="Baldani J.I."/>
            <person name="Zilli J.E."/>
            <person name="Reis V.M."/>
            <person name="Hartmann A."/>
            <person name="Cruz L."/>
            <person name="de Souza E.M."/>
            <person name="de Oliveira Pedrosa F."/>
            <person name="Passaglia L.M.P."/>
        </authorList>
    </citation>
    <scope>NUCLEOTIDE SEQUENCE [LARGE SCALE GENOMIC DNA]</scope>
    <source>
        <strain evidence="2 3">ATCC 49958</strain>
    </source>
</reference>
<comment type="caution">
    <text evidence="2">The sequence shown here is derived from an EMBL/GenBank/DDBJ whole genome shotgun (WGS) entry which is preliminary data.</text>
</comment>
<evidence type="ECO:0000313" key="3">
    <source>
        <dbReference type="Proteomes" id="UP000476837"/>
    </source>
</evidence>
<dbReference type="EMBL" id="QOKV01000021">
    <property type="protein sequence ID" value="KAA0679928.1"/>
    <property type="molecule type" value="Genomic_DNA"/>
</dbReference>
<gene>
    <name evidence="2" type="ORF">DS837_25370</name>
</gene>